<evidence type="ECO:0000313" key="1">
    <source>
        <dbReference type="EMBL" id="QBZ54363.1"/>
    </source>
</evidence>
<dbReference type="Proteomes" id="UP000294847">
    <property type="component" value="Chromosome 1"/>
</dbReference>
<dbReference type="AlphaFoldDB" id="A0A4P7MWL4"/>
<accession>A0A4P7MWL4</accession>
<dbReference type="EMBL" id="CP034204">
    <property type="protein sequence ID" value="QBZ54363.1"/>
    <property type="molecule type" value="Genomic_DNA"/>
</dbReference>
<evidence type="ECO:0000313" key="2">
    <source>
        <dbReference type="Proteomes" id="UP000294847"/>
    </source>
</evidence>
<protein>
    <submittedName>
        <fullName evidence="1">Uncharacterized protein</fullName>
    </submittedName>
</protein>
<organism evidence="1 2">
    <name type="scientific">Pyricularia oryzae</name>
    <name type="common">Rice blast fungus</name>
    <name type="synonym">Magnaporthe oryzae</name>
    <dbReference type="NCBI Taxonomy" id="318829"/>
    <lineage>
        <taxon>Eukaryota</taxon>
        <taxon>Fungi</taxon>
        <taxon>Dikarya</taxon>
        <taxon>Ascomycota</taxon>
        <taxon>Pezizomycotina</taxon>
        <taxon>Sordariomycetes</taxon>
        <taxon>Sordariomycetidae</taxon>
        <taxon>Magnaporthales</taxon>
        <taxon>Pyriculariaceae</taxon>
        <taxon>Pyricularia</taxon>
    </lineage>
</organism>
<proteinExistence type="predicted"/>
<gene>
    <name evidence="1" type="ORF">PoMZ_10061</name>
</gene>
<name>A0A4P7MWL4_PYROR</name>
<sequence length="273" mass="29434">MTPPNISHLIDSRSSNLLREATALELDGVKVAIYIEYNGLTKCFVTDENFQPNWNAETDAKITIPPTQISNKEKYKHSSSLSSDFASFSAFGSPAFSAPNSDMVRAELPLQSGSFTQSNPSICLFGTPVLDNVESPEPRFATPTPCSSVFVGSPQLYSALSKSGSPIVSPLPNCCSSVEAFVENSNLAHSSQTSAANAVGPPRLLPSLLPLPSSNFGPPETSPSFQFPSTYLTRRSAPASSTILERLLESSYAINAMNTLPTNGRPRKRRWIQ</sequence>
<reference evidence="1 2" key="1">
    <citation type="journal article" date="2019" name="Mol. Biol. Evol.">
        <title>Blast fungal genomes show frequent chromosomal changes, gene gains and losses, and effector gene turnover.</title>
        <authorList>
            <person name="Gomez Luciano L.B."/>
            <person name="Jason Tsai I."/>
            <person name="Chuma I."/>
            <person name="Tosa Y."/>
            <person name="Chen Y.H."/>
            <person name="Li J.Y."/>
            <person name="Li M.Y."/>
            <person name="Jade Lu M.Y."/>
            <person name="Nakayashiki H."/>
            <person name="Li W.H."/>
        </authorList>
    </citation>
    <scope>NUCLEOTIDE SEQUENCE [LARGE SCALE GENOMIC DNA]</scope>
    <source>
        <strain evidence="1">MZ5-1-6</strain>
    </source>
</reference>